<dbReference type="Gene3D" id="3.40.50.2000">
    <property type="entry name" value="Glycogen Phosphorylase B"/>
    <property type="match status" value="2"/>
</dbReference>
<dbReference type="SUPFAM" id="SSF53756">
    <property type="entry name" value="UDP-Glycosyltransferase/glycogen phosphorylase"/>
    <property type="match status" value="1"/>
</dbReference>
<proteinExistence type="predicted"/>
<sequence length="403" mass="45123">MKILHINVALITDAPGRIAEEIGKVLIDNGHQSYIAYGRYPRPTISETIKIGNYTDQFLHLALTRIFDNHGFGSVKATRKFIRQIDEVDPDVIHLHNLHGYYLNIDVLFGFLRKAGKPIVWTMHDCWPFTGHCSHYDYVGCDRWKSKCYACPNKNAYPASWLIDNSTGNYFRKKNIFTGLNLLRIVAPSHWLANQLKESFLKDYPVDVLPNGVDLAVFKPQAENNSLKIRFGLKNKKLILGVASFWGRHKGFDDFIKLSSLIAGDTAILLIGLNEQQQEGLPANIIGLSRTESLGELAAFYSAADVFVNPTYADTFPTTNLEALASGTPVVTYNTGGSPEALNQVTGVIVEKGDLAGLSGAINSILDQGKNQFSERCHERAQLLYNKEKCFLKYLDLYKEMLT</sequence>
<name>A0A644VHB2_9ZZZZ</name>
<dbReference type="EC" id="2.4.1.250" evidence="3"/>
<dbReference type="AlphaFoldDB" id="A0A644VHB2"/>
<dbReference type="PANTHER" id="PTHR46401:SF2">
    <property type="entry name" value="GLYCOSYLTRANSFERASE WBBK-RELATED"/>
    <property type="match status" value="1"/>
</dbReference>
<gene>
    <name evidence="3" type="primary">mshA_33</name>
    <name evidence="3" type="ORF">SDC9_36058</name>
</gene>
<keyword evidence="1 3" id="KW-0808">Transferase</keyword>
<comment type="caution">
    <text evidence="3">The sequence shown here is derived from an EMBL/GenBank/DDBJ whole genome shotgun (WGS) entry which is preliminary data.</text>
</comment>
<dbReference type="Pfam" id="PF13439">
    <property type="entry name" value="Glyco_transf_4"/>
    <property type="match status" value="1"/>
</dbReference>
<protein>
    <submittedName>
        <fullName evidence="3">D-inositol-3-phosphate glycosyltransferase</fullName>
        <ecNumber evidence="3">2.4.1.250</ecNumber>
    </submittedName>
</protein>
<dbReference type="Pfam" id="PF13692">
    <property type="entry name" value="Glyco_trans_1_4"/>
    <property type="match status" value="1"/>
</dbReference>
<accession>A0A644VHB2</accession>
<keyword evidence="3" id="KW-0328">Glycosyltransferase</keyword>
<dbReference type="GO" id="GO:0009103">
    <property type="term" value="P:lipopolysaccharide biosynthetic process"/>
    <property type="evidence" value="ECO:0007669"/>
    <property type="project" value="TreeGrafter"/>
</dbReference>
<dbReference type="InterPro" id="IPR028098">
    <property type="entry name" value="Glyco_trans_4-like_N"/>
</dbReference>
<dbReference type="EMBL" id="VSSQ01000292">
    <property type="protein sequence ID" value="MPL90013.1"/>
    <property type="molecule type" value="Genomic_DNA"/>
</dbReference>
<evidence type="ECO:0000313" key="3">
    <source>
        <dbReference type="EMBL" id="MPL90013.1"/>
    </source>
</evidence>
<organism evidence="3">
    <name type="scientific">bioreactor metagenome</name>
    <dbReference type="NCBI Taxonomy" id="1076179"/>
    <lineage>
        <taxon>unclassified sequences</taxon>
        <taxon>metagenomes</taxon>
        <taxon>ecological metagenomes</taxon>
    </lineage>
</organism>
<dbReference type="GO" id="GO:0102710">
    <property type="term" value="F:D-inositol-3-phosphate glycosyltransferase activity"/>
    <property type="evidence" value="ECO:0007669"/>
    <property type="project" value="UniProtKB-EC"/>
</dbReference>
<evidence type="ECO:0000256" key="1">
    <source>
        <dbReference type="ARBA" id="ARBA00022679"/>
    </source>
</evidence>
<dbReference type="PANTHER" id="PTHR46401">
    <property type="entry name" value="GLYCOSYLTRANSFERASE WBBK-RELATED"/>
    <property type="match status" value="1"/>
</dbReference>
<feature type="domain" description="Glycosyltransferase subfamily 4-like N-terminal" evidence="2">
    <location>
        <begin position="17"/>
        <end position="216"/>
    </location>
</feature>
<reference evidence="3" key="1">
    <citation type="submission" date="2019-08" db="EMBL/GenBank/DDBJ databases">
        <authorList>
            <person name="Kucharzyk K."/>
            <person name="Murdoch R.W."/>
            <person name="Higgins S."/>
            <person name="Loffler F."/>
        </authorList>
    </citation>
    <scope>NUCLEOTIDE SEQUENCE</scope>
</reference>
<evidence type="ECO:0000259" key="2">
    <source>
        <dbReference type="Pfam" id="PF13439"/>
    </source>
</evidence>